<gene>
    <name evidence="1" type="ORF">DRB17_14895</name>
</gene>
<keyword evidence="2" id="KW-1185">Reference proteome</keyword>
<evidence type="ECO:0000313" key="2">
    <source>
        <dbReference type="Proteomes" id="UP000253941"/>
    </source>
</evidence>
<name>A0A369T6Q8_9PROT</name>
<dbReference type="Proteomes" id="UP000253941">
    <property type="component" value="Unassembled WGS sequence"/>
</dbReference>
<evidence type="ECO:0000313" key="1">
    <source>
        <dbReference type="EMBL" id="RDD61011.1"/>
    </source>
</evidence>
<comment type="caution">
    <text evidence="1">The sequence shown here is derived from an EMBL/GenBank/DDBJ whole genome shotgun (WGS) entry which is preliminary data.</text>
</comment>
<dbReference type="AlphaFoldDB" id="A0A369T6Q8"/>
<sequence length="74" mass="8570">MDEPTLRRRHFLVTMWLEPREIEGEAPFWRGSVREISPDGASGAGLRPVHFESWEELPDALACLIRRRAGKRRA</sequence>
<organism evidence="1 2">
    <name type="scientific">Ferruginivarius sediminum</name>
    <dbReference type="NCBI Taxonomy" id="2661937"/>
    <lineage>
        <taxon>Bacteria</taxon>
        <taxon>Pseudomonadati</taxon>
        <taxon>Pseudomonadota</taxon>
        <taxon>Alphaproteobacteria</taxon>
        <taxon>Rhodospirillales</taxon>
        <taxon>Rhodospirillaceae</taxon>
        <taxon>Ferruginivarius</taxon>
    </lineage>
</organism>
<accession>A0A369T6Q8</accession>
<dbReference type="EMBL" id="QPMH01000016">
    <property type="protein sequence ID" value="RDD61011.1"/>
    <property type="molecule type" value="Genomic_DNA"/>
</dbReference>
<reference evidence="1 2" key="1">
    <citation type="submission" date="2018-07" db="EMBL/GenBank/DDBJ databases">
        <title>Venubactetium sediminum gen. nov., sp. nov., isolated from a marine solar saltern.</title>
        <authorList>
            <person name="Wang S."/>
        </authorList>
    </citation>
    <scope>NUCLEOTIDE SEQUENCE [LARGE SCALE GENOMIC DNA]</scope>
    <source>
        <strain evidence="1 2">WD2A32</strain>
    </source>
</reference>
<protein>
    <submittedName>
        <fullName evidence="1">Uncharacterized protein</fullName>
    </submittedName>
</protein>
<dbReference type="RefSeq" id="WP_114583014.1">
    <property type="nucleotide sequence ID" value="NZ_QPMH01000016.1"/>
</dbReference>
<proteinExistence type="predicted"/>